<feature type="repeat" description="PPR" evidence="2">
    <location>
        <begin position="316"/>
        <end position="350"/>
    </location>
</feature>
<dbReference type="Gramene" id="Mp4g11440.1">
    <property type="protein sequence ID" value="Mp4g11440.1.cds"/>
    <property type="gene ID" value="Mp4g11440"/>
</dbReference>
<dbReference type="InterPro" id="IPR002885">
    <property type="entry name" value="PPR_rpt"/>
</dbReference>
<feature type="domain" description="PROP1-like PPR" evidence="3">
    <location>
        <begin position="183"/>
        <end position="324"/>
    </location>
</feature>
<dbReference type="PANTHER" id="PTHR47262:SF1">
    <property type="entry name" value="OS02G0132600 PROTEIN"/>
    <property type="match status" value="1"/>
</dbReference>
<evidence type="ECO:0000259" key="3">
    <source>
        <dbReference type="Pfam" id="PF17177"/>
    </source>
</evidence>
<protein>
    <recommendedName>
        <fullName evidence="3">PROP1-like PPR domain-containing protein</fullName>
    </recommendedName>
</protein>
<evidence type="ECO:0000313" key="4">
    <source>
        <dbReference type="EMBL" id="PTQ46453.1"/>
    </source>
</evidence>
<reference evidence="5" key="1">
    <citation type="journal article" date="2017" name="Cell">
        <title>Insights into land plant evolution garnered from the Marchantia polymorpha genome.</title>
        <authorList>
            <person name="Bowman J.L."/>
            <person name="Kohchi T."/>
            <person name="Yamato K.T."/>
            <person name="Jenkins J."/>
            <person name="Shu S."/>
            <person name="Ishizaki K."/>
            <person name="Yamaoka S."/>
            <person name="Nishihama R."/>
            <person name="Nakamura Y."/>
            <person name="Berger F."/>
            <person name="Adam C."/>
            <person name="Aki S.S."/>
            <person name="Althoff F."/>
            <person name="Araki T."/>
            <person name="Arteaga-Vazquez M.A."/>
            <person name="Balasubrmanian S."/>
            <person name="Barry K."/>
            <person name="Bauer D."/>
            <person name="Boehm C.R."/>
            <person name="Briginshaw L."/>
            <person name="Caballero-Perez J."/>
            <person name="Catarino B."/>
            <person name="Chen F."/>
            <person name="Chiyoda S."/>
            <person name="Chovatia M."/>
            <person name="Davies K.M."/>
            <person name="Delmans M."/>
            <person name="Demura T."/>
            <person name="Dierschke T."/>
            <person name="Dolan L."/>
            <person name="Dorantes-Acosta A.E."/>
            <person name="Eklund D.M."/>
            <person name="Florent S.N."/>
            <person name="Flores-Sandoval E."/>
            <person name="Fujiyama A."/>
            <person name="Fukuzawa H."/>
            <person name="Galik B."/>
            <person name="Grimanelli D."/>
            <person name="Grimwood J."/>
            <person name="Grossniklaus U."/>
            <person name="Hamada T."/>
            <person name="Haseloff J."/>
            <person name="Hetherington A.J."/>
            <person name="Higo A."/>
            <person name="Hirakawa Y."/>
            <person name="Hundley H.N."/>
            <person name="Ikeda Y."/>
            <person name="Inoue K."/>
            <person name="Inoue S.I."/>
            <person name="Ishida S."/>
            <person name="Jia Q."/>
            <person name="Kakita M."/>
            <person name="Kanazawa T."/>
            <person name="Kawai Y."/>
            <person name="Kawashima T."/>
            <person name="Kennedy M."/>
            <person name="Kinose K."/>
            <person name="Kinoshita T."/>
            <person name="Kohara Y."/>
            <person name="Koide E."/>
            <person name="Komatsu K."/>
            <person name="Kopischke S."/>
            <person name="Kubo M."/>
            <person name="Kyozuka J."/>
            <person name="Lagercrantz U."/>
            <person name="Lin S.S."/>
            <person name="Lindquist E."/>
            <person name="Lipzen A.M."/>
            <person name="Lu C.W."/>
            <person name="De Luna E."/>
            <person name="Martienssen R.A."/>
            <person name="Minamino N."/>
            <person name="Mizutani M."/>
            <person name="Mizutani M."/>
            <person name="Mochizuki N."/>
            <person name="Monte I."/>
            <person name="Mosher R."/>
            <person name="Nagasaki H."/>
            <person name="Nakagami H."/>
            <person name="Naramoto S."/>
            <person name="Nishitani K."/>
            <person name="Ohtani M."/>
            <person name="Okamoto T."/>
            <person name="Okumura M."/>
            <person name="Phillips J."/>
            <person name="Pollak B."/>
            <person name="Reinders A."/>
            <person name="Rovekamp M."/>
            <person name="Sano R."/>
            <person name="Sawa S."/>
            <person name="Schmid M.W."/>
            <person name="Shirakawa M."/>
            <person name="Solano R."/>
            <person name="Spunde A."/>
            <person name="Suetsugu N."/>
            <person name="Sugano S."/>
            <person name="Sugiyama A."/>
            <person name="Sun R."/>
            <person name="Suzuki Y."/>
            <person name="Takenaka M."/>
            <person name="Takezawa D."/>
            <person name="Tomogane H."/>
            <person name="Tsuzuki M."/>
            <person name="Ueda T."/>
            <person name="Umeda M."/>
            <person name="Ward J.M."/>
            <person name="Watanabe Y."/>
            <person name="Yazaki K."/>
            <person name="Yokoyama R."/>
            <person name="Yoshitake Y."/>
            <person name="Yotsui I."/>
            <person name="Zachgo S."/>
            <person name="Schmutz J."/>
        </authorList>
    </citation>
    <scope>NUCLEOTIDE SEQUENCE [LARGE SCALE GENOMIC DNA]</scope>
    <source>
        <strain evidence="5">Tak-1</strain>
    </source>
</reference>
<dbReference type="OrthoDB" id="1889774at2759"/>
<sequence length="695" mass="77552">MRVLSASALQREIGLRFSSNHLKNVLLNASASGALGIKTFASAGEGRKEGELGSNDFTQNKSSNKKFSSLVDDSKGNVGGQQDFRSRADQRFSARRECAAHSMISSYTKSQDPLLVLAKEGRWQELVVSLTGSPAERHVGTTKECFVWFGRSGKQSASLTLFELLKNAGESEKTLTHYLLVYTTAFAASFGAEQGWKSFRAVEDMVGVKPNSTLFEDLINFFCNQGQVSRGLDILDEMQKRGLTLRPTSFSPLIKSFSDHLMLDEAFETIAAMRRLKVEISLEIYNVLIGACVKAGDMEKAYRVLSDLQQQGLQPNSESFHQLIKGFAQQKRLKRALGVVQEMDHFGLKPDKYTYFVLLRACGSNKDFSEATKLFKVIADLGLESDETVLSALIQAHVDNNKLDQVLQLVKKLDMKGTIVGVDGTSQILRGLALAGRLDEAIRTYEELGTKGKLPSPESVATLLVVLGKAGRMDTMLKIFEEACSPGSWSDYPATYRTNYLNVFCSHICLGYFSHKQLEGGVKFLEHITKLGMTNNRTLYDKIFLQITNSKGDGEEENSINAGDGLALLRALKAKGVQLSRLAHETLLDHCASMRDSEKAWELVHEMEKECLPLNIMTRIRLFRVFVAARNERDAKKVLEKTRRVDLLDRDVRFLLQKIMQHEFETIEADSFKDIPSFQALLAIQKQLKVALGSY</sequence>
<evidence type="ECO:0000256" key="2">
    <source>
        <dbReference type="PROSITE-ProRule" id="PRU00708"/>
    </source>
</evidence>
<organism evidence="4 5">
    <name type="scientific">Marchantia polymorpha</name>
    <name type="common">Common liverwort</name>
    <name type="synonym">Marchantia aquatica</name>
    <dbReference type="NCBI Taxonomy" id="3197"/>
    <lineage>
        <taxon>Eukaryota</taxon>
        <taxon>Viridiplantae</taxon>
        <taxon>Streptophyta</taxon>
        <taxon>Embryophyta</taxon>
        <taxon>Marchantiophyta</taxon>
        <taxon>Marchantiopsida</taxon>
        <taxon>Marchantiidae</taxon>
        <taxon>Marchantiales</taxon>
        <taxon>Marchantiaceae</taxon>
        <taxon>Marchantia</taxon>
    </lineage>
</organism>
<feature type="repeat" description="PPR" evidence="2">
    <location>
        <begin position="351"/>
        <end position="385"/>
    </location>
</feature>
<evidence type="ECO:0000256" key="1">
    <source>
        <dbReference type="ARBA" id="ARBA00022737"/>
    </source>
</evidence>
<accession>A0A2R6XK07</accession>
<keyword evidence="5" id="KW-1185">Reference proteome</keyword>
<feature type="repeat" description="PPR" evidence="2">
    <location>
        <begin position="281"/>
        <end position="315"/>
    </location>
</feature>
<dbReference type="AlphaFoldDB" id="A0A2R6XK07"/>
<dbReference type="PANTHER" id="PTHR47262">
    <property type="entry name" value="OS02G0132600 PROTEIN"/>
    <property type="match status" value="1"/>
</dbReference>
<dbReference type="Pfam" id="PF01535">
    <property type="entry name" value="PPR"/>
    <property type="match status" value="2"/>
</dbReference>
<dbReference type="Gene3D" id="1.25.40.10">
    <property type="entry name" value="Tetratricopeptide repeat domain"/>
    <property type="match status" value="4"/>
</dbReference>
<feature type="repeat" description="PPR" evidence="2">
    <location>
        <begin position="211"/>
        <end position="245"/>
    </location>
</feature>
<keyword evidence="1" id="KW-0677">Repeat</keyword>
<evidence type="ECO:0000313" key="5">
    <source>
        <dbReference type="Proteomes" id="UP000244005"/>
    </source>
</evidence>
<gene>
    <name evidence="4" type="ORF">MARPO_0011s0128</name>
</gene>
<name>A0A2R6XK07_MARPO</name>
<dbReference type="InterPro" id="IPR011990">
    <property type="entry name" value="TPR-like_helical_dom_sf"/>
</dbReference>
<proteinExistence type="predicted"/>
<dbReference type="Proteomes" id="UP000244005">
    <property type="component" value="Unassembled WGS sequence"/>
</dbReference>
<dbReference type="EMBL" id="KZ772683">
    <property type="protein sequence ID" value="PTQ46453.1"/>
    <property type="molecule type" value="Genomic_DNA"/>
</dbReference>
<dbReference type="NCBIfam" id="TIGR00756">
    <property type="entry name" value="PPR"/>
    <property type="match status" value="4"/>
</dbReference>
<dbReference type="PROSITE" id="PS51375">
    <property type="entry name" value="PPR"/>
    <property type="match status" value="4"/>
</dbReference>
<dbReference type="Pfam" id="PF17177">
    <property type="entry name" value="PPR_long"/>
    <property type="match status" value="1"/>
</dbReference>
<dbReference type="InterPro" id="IPR033443">
    <property type="entry name" value="PROP1-like_PPR_dom"/>
</dbReference>